<reference evidence="5" key="1">
    <citation type="submission" date="2019-07" db="EMBL/GenBank/DDBJ databases">
        <title>Chitinimonas sp. nov., isolated from Ny-Alesund, arctica soil.</title>
        <authorList>
            <person name="Xu Q."/>
            <person name="Peng F."/>
        </authorList>
    </citation>
    <scope>NUCLEOTIDE SEQUENCE [LARGE SCALE GENOMIC DNA]</scope>
    <source>
        <strain evidence="5">R3-44</strain>
    </source>
</reference>
<dbReference type="EMBL" id="CP041730">
    <property type="protein sequence ID" value="QDQ26047.1"/>
    <property type="molecule type" value="Genomic_DNA"/>
</dbReference>
<dbReference type="OrthoDB" id="68692at2"/>
<sequence>MSAQRLSKKSFQFLPGLFLLGGICFAGAVAAPVPPCKQLIASGNPEYPPFLWRDPADETRLIGANAELMQRLAEEIGTPIVVKFAGPWGRVQEEVRQGRVDLIAGAFFTLPRLEYMDYFQPPIRDTRTVIWTRADKHIEYRKWSDLVPLHGITVINNSFGDAFDGYAKKHLDIYKVASVESALKMLAVGRGEYMIYEEAPGLAYAAKLNIQGLKAASTAISNEDLLLTMSHRSVCNTGEMRGRIAKAMHKLAREKLMDALIAKYIQLWRKQAQ</sequence>
<dbReference type="RefSeq" id="WP_144277446.1">
    <property type="nucleotide sequence ID" value="NZ_CP041730.1"/>
</dbReference>
<evidence type="ECO:0000256" key="2">
    <source>
        <dbReference type="SAM" id="SignalP"/>
    </source>
</evidence>
<organism evidence="4 5">
    <name type="scientific">Chitinimonas arctica</name>
    <dbReference type="NCBI Taxonomy" id="2594795"/>
    <lineage>
        <taxon>Bacteria</taxon>
        <taxon>Pseudomonadati</taxon>
        <taxon>Pseudomonadota</taxon>
        <taxon>Betaproteobacteria</taxon>
        <taxon>Neisseriales</taxon>
        <taxon>Chitinibacteraceae</taxon>
        <taxon>Chitinimonas</taxon>
    </lineage>
</organism>
<dbReference type="PANTHER" id="PTHR35936">
    <property type="entry name" value="MEMBRANE-BOUND LYTIC MUREIN TRANSGLYCOSYLASE F"/>
    <property type="match status" value="1"/>
</dbReference>
<dbReference type="SUPFAM" id="SSF53850">
    <property type="entry name" value="Periplasmic binding protein-like II"/>
    <property type="match status" value="1"/>
</dbReference>
<accession>A0A516SD20</accession>
<evidence type="ECO:0000313" key="5">
    <source>
        <dbReference type="Proteomes" id="UP000317550"/>
    </source>
</evidence>
<feature type="signal peptide" evidence="2">
    <location>
        <begin position="1"/>
        <end position="30"/>
    </location>
</feature>
<evidence type="ECO:0000313" key="4">
    <source>
        <dbReference type="EMBL" id="QDQ26047.1"/>
    </source>
</evidence>
<feature type="chain" id="PRO_5027633962" evidence="2">
    <location>
        <begin position="31"/>
        <end position="273"/>
    </location>
</feature>
<protein>
    <submittedName>
        <fullName evidence="4">Transporter substrate-binding domain-containing protein</fullName>
    </submittedName>
</protein>
<dbReference type="InterPro" id="IPR001638">
    <property type="entry name" value="Solute-binding_3/MltF_N"/>
</dbReference>
<name>A0A516SD20_9NEIS</name>
<dbReference type="AlphaFoldDB" id="A0A516SD20"/>
<dbReference type="PANTHER" id="PTHR35936:SF6">
    <property type="entry name" value="AMINO ACID ABC TRANSPORTER SUBSTRATE-BINDING PAAT FAMILY PROTEIN"/>
    <property type="match status" value="1"/>
</dbReference>
<feature type="domain" description="Solute-binding protein family 3/N-terminal" evidence="3">
    <location>
        <begin position="38"/>
        <end position="267"/>
    </location>
</feature>
<dbReference type="Pfam" id="PF00497">
    <property type="entry name" value="SBP_bac_3"/>
    <property type="match status" value="1"/>
</dbReference>
<dbReference type="KEGG" id="cari:FNU76_06620"/>
<keyword evidence="5" id="KW-1185">Reference proteome</keyword>
<dbReference type="Gene3D" id="3.40.190.10">
    <property type="entry name" value="Periplasmic binding protein-like II"/>
    <property type="match status" value="2"/>
</dbReference>
<evidence type="ECO:0000259" key="3">
    <source>
        <dbReference type="SMART" id="SM00062"/>
    </source>
</evidence>
<proteinExistence type="predicted"/>
<evidence type="ECO:0000256" key="1">
    <source>
        <dbReference type="ARBA" id="ARBA00022729"/>
    </source>
</evidence>
<keyword evidence="1 2" id="KW-0732">Signal</keyword>
<dbReference type="SMART" id="SM00062">
    <property type="entry name" value="PBPb"/>
    <property type="match status" value="1"/>
</dbReference>
<gene>
    <name evidence="4" type="ORF">FNU76_06620</name>
</gene>
<dbReference type="Proteomes" id="UP000317550">
    <property type="component" value="Chromosome"/>
</dbReference>